<dbReference type="GO" id="GO:0003677">
    <property type="term" value="F:DNA binding"/>
    <property type="evidence" value="ECO:0007669"/>
    <property type="project" value="InterPro"/>
</dbReference>
<dbReference type="Proteomes" id="UP000563151">
    <property type="component" value="Unassembled WGS sequence"/>
</dbReference>
<feature type="domain" description="DNA methylase N-4/N-6" evidence="5">
    <location>
        <begin position="13"/>
        <end position="93"/>
    </location>
</feature>
<dbReference type="Gene3D" id="3.40.50.150">
    <property type="entry name" value="Vaccinia Virus protein VP39"/>
    <property type="match status" value="2"/>
</dbReference>
<dbReference type="GO" id="GO:0009307">
    <property type="term" value="P:DNA restriction-modification system"/>
    <property type="evidence" value="ECO:0007669"/>
    <property type="project" value="UniProtKB-KW"/>
</dbReference>
<dbReference type="PANTHER" id="PTHR14911">
    <property type="entry name" value="THUMP DOMAIN-CONTAINING"/>
    <property type="match status" value="1"/>
</dbReference>
<keyword evidence="1 6" id="KW-0489">Methyltransferase</keyword>
<accession>A0A923EAV7</accession>
<organism evidence="6 7">
    <name type="scientific">Clostridium tetanomorphum</name>
    <dbReference type="NCBI Taxonomy" id="1553"/>
    <lineage>
        <taxon>Bacteria</taxon>
        <taxon>Bacillati</taxon>
        <taxon>Bacillota</taxon>
        <taxon>Clostridia</taxon>
        <taxon>Eubacteriales</taxon>
        <taxon>Clostridiaceae</taxon>
        <taxon>Clostridium</taxon>
    </lineage>
</organism>
<dbReference type="InterPro" id="IPR001091">
    <property type="entry name" value="RM_Methyltransferase"/>
</dbReference>
<comment type="caution">
    <text evidence="6">The sequence shown here is derived from an EMBL/GenBank/DDBJ whole genome shotgun (WGS) entry which is preliminary data.</text>
</comment>
<keyword evidence="7" id="KW-1185">Reference proteome</keyword>
<dbReference type="PANTHER" id="PTHR14911:SF13">
    <property type="entry name" value="TRNA (GUANINE(6)-N2)-METHYLTRANSFERASE THUMP3"/>
    <property type="match status" value="1"/>
</dbReference>
<gene>
    <name evidence="6" type="ORF">HGG79_18235</name>
</gene>
<evidence type="ECO:0000256" key="3">
    <source>
        <dbReference type="ARBA" id="ARBA00022747"/>
    </source>
</evidence>
<dbReference type="EMBL" id="JAAZWO010000033">
    <property type="protein sequence ID" value="MBC2399688.1"/>
    <property type="molecule type" value="Genomic_DNA"/>
</dbReference>
<keyword evidence="3" id="KW-0680">Restriction system</keyword>
<dbReference type="Pfam" id="PF01555">
    <property type="entry name" value="N6_N4_Mtase"/>
    <property type="match status" value="2"/>
</dbReference>
<name>A0A923EAV7_CLOTT</name>
<evidence type="ECO:0000256" key="4">
    <source>
        <dbReference type="RuleBase" id="RU362026"/>
    </source>
</evidence>
<dbReference type="SUPFAM" id="SSF53335">
    <property type="entry name" value="S-adenosyl-L-methionine-dependent methyltransferases"/>
    <property type="match status" value="2"/>
</dbReference>
<evidence type="ECO:0000313" key="7">
    <source>
        <dbReference type="Proteomes" id="UP000563151"/>
    </source>
</evidence>
<comment type="similarity">
    <text evidence="4">Belongs to the N(4)/N(6)-methyltransferase family.</text>
</comment>
<dbReference type="InterPro" id="IPR002941">
    <property type="entry name" value="DNA_methylase_N4/N6"/>
</dbReference>
<sequence>MCIEVNKMDEAFKLETKSLWSFKERGEWATHKGDYPGNWSPFVPKNIILRYSKQNDVVLDQFLGSGTTLIEAKLLNRRAIGCDINPKALEIAKDRISRVKANTAIQLMECNARNLDCIKDNSIDLICTHPPYSNIIKYSKNIQGDLSLLNLNEFYEAIKEVSIECFRVLKKTKYCTIMMGDIRKNGCVIPLGFNVMNLFLNQGFKLKEIIIKEQHNCNSTKFWKEISLKKNFYLLAHEYLFVFFK</sequence>
<evidence type="ECO:0000256" key="2">
    <source>
        <dbReference type="ARBA" id="ARBA00022679"/>
    </source>
</evidence>
<dbReference type="EC" id="2.1.1.-" evidence="4"/>
<feature type="domain" description="DNA methylase N-4/N-6" evidence="5">
    <location>
        <begin position="123"/>
        <end position="244"/>
    </location>
</feature>
<evidence type="ECO:0000313" key="6">
    <source>
        <dbReference type="EMBL" id="MBC2399688.1"/>
    </source>
</evidence>
<evidence type="ECO:0000259" key="5">
    <source>
        <dbReference type="Pfam" id="PF01555"/>
    </source>
</evidence>
<evidence type="ECO:0000256" key="1">
    <source>
        <dbReference type="ARBA" id="ARBA00022603"/>
    </source>
</evidence>
<keyword evidence="2" id="KW-0808">Transferase</keyword>
<dbReference type="GO" id="GO:0030488">
    <property type="term" value="P:tRNA methylation"/>
    <property type="evidence" value="ECO:0007669"/>
    <property type="project" value="TreeGrafter"/>
</dbReference>
<proteinExistence type="inferred from homology"/>
<dbReference type="GO" id="GO:0008170">
    <property type="term" value="F:N-methyltransferase activity"/>
    <property type="evidence" value="ECO:0007669"/>
    <property type="project" value="InterPro"/>
</dbReference>
<dbReference type="InterPro" id="IPR029063">
    <property type="entry name" value="SAM-dependent_MTases_sf"/>
</dbReference>
<dbReference type="GO" id="GO:0016423">
    <property type="term" value="F:tRNA (guanine) methyltransferase activity"/>
    <property type="evidence" value="ECO:0007669"/>
    <property type="project" value="TreeGrafter"/>
</dbReference>
<reference evidence="6 7" key="1">
    <citation type="submission" date="2020-04" db="EMBL/GenBank/DDBJ databases">
        <title>Genomic insights into acetone-butanol-ethanol (ABE) fermentation by sequencing solventogenic clostridia strains.</title>
        <authorList>
            <person name="Brown S."/>
        </authorList>
    </citation>
    <scope>NUCLEOTIDE SEQUENCE [LARGE SCALE GENOMIC DNA]</scope>
    <source>
        <strain evidence="6 7">DJ011</strain>
    </source>
</reference>
<dbReference type="CDD" id="cd02440">
    <property type="entry name" value="AdoMet_MTases"/>
    <property type="match status" value="1"/>
</dbReference>
<dbReference type="PRINTS" id="PR00508">
    <property type="entry name" value="S21N4MTFRASE"/>
</dbReference>
<dbReference type="AlphaFoldDB" id="A0A923EAV7"/>
<protein>
    <recommendedName>
        <fullName evidence="4">Methyltransferase</fullName>
        <ecNumber evidence="4">2.1.1.-</ecNumber>
    </recommendedName>
</protein>